<name>A0ABV7ULF9_9HYPH</name>
<proteinExistence type="predicted"/>
<protein>
    <recommendedName>
        <fullName evidence="4">DUF2946 domain-containing protein</fullName>
    </recommendedName>
</protein>
<evidence type="ECO:0008006" key="4">
    <source>
        <dbReference type="Google" id="ProtNLM"/>
    </source>
</evidence>
<keyword evidence="1" id="KW-0732">Signal</keyword>
<gene>
    <name evidence="2" type="ORF">ACFONL_19585</name>
</gene>
<comment type="caution">
    <text evidence="2">The sequence shown here is derived from an EMBL/GenBank/DDBJ whole genome shotgun (WGS) entry which is preliminary data.</text>
</comment>
<organism evidence="2 3">
    <name type="scientific">Camelimonas fluminis</name>
    <dbReference type="NCBI Taxonomy" id="1576911"/>
    <lineage>
        <taxon>Bacteria</taxon>
        <taxon>Pseudomonadati</taxon>
        <taxon>Pseudomonadota</taxon>
        <taxon>Alphaproteobacteria</taxon>
        <taxon>Hyphomicrobiales</taxon>
        <taxon>Chelatococcaceae</taxon>
        <taxon>Camelimonas</taxon>
    </lineage>
</organism>
<evidence type="ECO:0000313" key="3">
    <source>
        <dbReference type="Proteomes" id="UP001595704"/>
    </source>
</evidence>
<dbReference type="Proteomes" id="UP001595704">
    <property type="component" value="Unassembled WGS sequence"/>
</dbReference>
<dbReference type="EMBL" id="JBHRYC010000097">
    <property type="protein sequence ID" value="MFC3639544.1"/>
    <property type="molecule type" value="Genomic_DNA"/>
</dbReference>
<accession>A0ABV7ULF9</accession>
<reference evidence="3" key="1">
    <citation type="journal article" date="2019" name="Int. J. Syst. Evol. Microbiol.">
        <title>The Global Catalogue of Microorganisms (GCM) 10K type strain sequencing project: providing services to taxonomists for standard genome sequencing and annotation.</title>
        <authorList>
            <consortium name="The Broad Institute Genomics Platform"/>
            <consortium name="The Broad Institute Genome Sequencing Center for Infectious Disease"/>
            <person name="Wu L."/>
            <person name="Ma J."/>
        </authorList>
    </citation>
    <scope>NUCLEOTIDE SEQUENCE [LARGE SCALE GENOMIC DNA]</scope>
    <source>
        <strain evidence="3">KCTC 42282</strain>
    </source>
</reference>
<sequence>MLRILALLMFCTLSLLAQGASAQAHAGHAGQVRPQSDASVSAVLVSAPQKSDCLFHDVRCCKSMCAMCYLPMPPQDQDVLTIRLESSALLPSREDLARLVLLGSDPPVPRFCDL</sequence>
<feature type="chain" id="PRO_5046438030" description="DUF2946 domain-containing protein" evidence="1">
    <location>
        <begin position="18"/>
        <end position="114"/>
    </location>
</feature>
<dbReference type="RefSeq" id="WP_034462665.1">
    <property type="nucleotide sequence ID" value="NZ_BNCG01000047.1"/>
</dbReference>
<keyword evidence="3" id="KW-1185">Reference proteome</keyword>
<evidence type="ECO:0000313" key="2">
    <source>
        <dbReference type="EMBL" id="MFC3639544.1"/>
    </source>
</evidence>
<feature type="signal peptide" evidence="1">
    <location>
        <begin position="1"/>
        <end position="17"/>
    </location>
</feature>
<evidence type="ECO:0000256" key="1">
    <source>
        <dbReference type="SAM" id="SignalP"/>
    </source>
</evidence>